<dbReference type="AlphaFoldDB" id="A0A0U3W3K5"/>
<sequence>MILKNRTKPLPLVKLDAIIPRLDPQFPLLTKIKLDAKIRQQGYTGERKVDYPLDSLAPTCTILHDVYLRINGKNIQIDSVILTNYQITLLESKNYYGTIIFNTLLKQLVRDNGQMEDWSPNERGSSSFG</sequence>
<dbReference type="PROSITE" id="PS50965">
    <property type="entry name" value="NERD"/>
    <property type="match status" value="1"/>
</dbReference>
<dbReference type="STRING" id="1472767.AOX59_03460"/>
<dbReference type="InterPro" id="IPR011528">
    <property type="entry name" value="NERD"/>
</dbReference>
<gene>
    <name evidence="2" type="ORF">AOX59_03460</name>
</gene>
<organism evidence="2 3">
    <name type="scientific">Lentibacillus amyloliquefaciens</name>
    <dbReference type="NCBI Taxonomy" id="1472767"/>
    <lineage>
        <taxon>Bacteria</taxon>
        <taxon>Bacillati</taxon>
        <taxon>Bacillota</taxon>
        <taxon>Bacilli</taxon>
        <taxon>Bacillales</taxon>
        <taxon>Bacillaceae</taxon>
        <taxon>Lentibacillus</taxon>
    </lineage>
</organism>
<protein>
    <recommendedName>
        <fullName evidence="1">NERD domain-containing protein</fullName>
    </recommendedName>
</protein>
<evidence type="ECO:0000313" key="3">
    <source>
        <dbReference type="Proteomes" id="UP000050331"/>
    </source>
</evidence>
<reference evidence="2 3" key="1">
    <citation type="submission" date="2016-01" db="EMBL/GenBank/DDBJ databases">
        <title>Complete genome sequence of strain Lentibacillus amyloliquefaciens LAM0015T isolated from saline sediment.</title>
        <authorList>
            <person name="Wang J.-L."/>
            <person name="He M.-X."/>
        </authorList>
    </citation>
    <scope>NUCLEOTIDE SEQUENCE [LARGE SCALE GENOMIC DNA]</scope>
    <source>
        <strain evidence="2 3">LAM0015</strain>
    </source>
</reference>
<proteinExistence type="predicted"/>
<keyword evidence="3" id="KW-1185">Reference proteome</keyword>
<dbReference type="Proteomes" id="UP000050331">
    <property type="component" value="Chromosome"/>
</dbReference>
<evidence type="ECO:0000313" key="2">
    <source>
        <dbReference type="EMBL" id="ALX47744.1"/>
    </source>
</evidence>
<dbReference type="EMBL" id="CP013862">
    <property type="protein sequence ID" value="ALX47744.1"/>
    <property type="molecule type" value="Genomic_DNA"/>
</dbReference>
<dbReference type="KEGG" id="lao:AOX59_03460"/>
<dbReference type="Pfam" id="PF08378">
    <property type="entry name" value="NERD"/>
    <property type="match status" value="1"/>
</dbReference>
<feature type="domain" description="NERD" evidence="1">
    <location>
        <begin position="41"/>
        <end position="129"/>
    </location>
</feature>
<evidence type="ECO:0000259" key="1">
    <source>
        <dbReference type="PROSITE" id="PS50965"/>
    </source>
</evidence>
<dbReference type="OrthoDB" id="569879at2"/>
<dbReference type="RefSeq" id="WP_068441887.1">
    <property type="nucleotide sequence ID" value="NZ_CP013862.1"/>
</dbReference>
<name>A0A0U3W3K5_9BACI</name>
<accession>A0A0U3W3K5</accession>